<dbReference type="Pfam" id="PF25298">
    <property type="entry name" value="Baculo_FP_2nd"/>
    <property type="match status" value="1"/>
</dbReference>
<keyword evidence="5" id="KW-1185">Reference proteome</keyword>
<dbReference type="Proteomes" id="UP001231518">
    <property type="component" value="Chromosome 2"/>
</dbReference>
<proteinExistence type="predicted"/>
<protein>
    <recommendedName>
        <fullName evidence="3">FP protein C-terminal domain-containing protein</fullName>
    </recommendedName>
</protein>
<accession>A0AAD8E0T4</accession>
<sequence length="337" mass="38490">MMPRLNRTPPATPVSSSNIIQAKSDSDIPQTLSNTPYDNVNSSSRYKRPRQDFSPGSELQDLKQEILEMLNKWKAEQQEHFSKFSHEQSSSLAKLVKEVNELESQNMAIQKSYLEIEKNVTFINKQYDDLIKQIDALDKEKQVYRHCIQNLEAKIEDLQQLSRSSCVEFRNVPLTDTESVEDLAAIVTKVSTTVGVPLNKNNVRDVYRLPGKPGTARPIVADFTTVQAKSMLLESVRTFNKKQPKEARLNTQKVGLPGDWRPIYVGEYLPSSSRKLFFAAREFAKLNDFKFCWTANGSILLRKEEGAKRILVKSEQTLRDLARVDQRAPRDLAQVNQ</sequence>
<evidence type="ECO:0000313" key="4">
    <source>
        <dbReference type="EMBL" id="KAJ8735418.1"/>
    </source>
</evidence>
<feature type="compositionally biased region" description="Polar residues" evidence="2">
    <location>
        <begin position="13"/>
        <end position="44"/>
    </location>
</feature>
<dbReference type="InterPro" id="IPR057251">
    <property type="entry name" value="FP_C"/>
</dbReference>
<feature type="region of interest" description="Disordered" evidence="2">
    <location>
        <begin position="1"/>
        <end position="58"/>
    </location>
</feature>
<name>A0AAD8E0T4_MYTSE</name>
<evidence type="ECO:0000259" key="3">
    <source>
        <dbReference type="Pfam" id="PF25298"/>
    </source>
</evidence>
<reference evidence="4" key="1">
    <citation type="submission" date="2023-03" db="EMBL/GenBank/DDBJ databases">
        <title>Chromosome-level genomes of two armyworms, Mythimna separata and Mythimna loreyi, provide insights into the biosynthesis and reception of sex pheromones.</title>
        <authorList>
            <person name="Zhao H."/>
        </authorList>
    </citation>
    <scope>NUCLEOTIDE SEQUENCE</scope>
    <source>
        <strain evidence="4">BeijingLab</strain>
        <tissue evidence="4">Pupa</tissue>
    </source>
</reference>
<evidence type="ECO:0000256" key="1">
    <source>
        <dbReference type="SAM" id="Coils"/>
    </source>
</evidence>
<dbReference type="AlphaFoldDB" id="A0AAD8E0T4"/>
<evidence type="ECO:0000313" key="5">
    <source>
        <dbReference type="Proteomes" id="UP001231518"/>
    </source>
</evidence>
<keyword evidence="1" id="KW-0175">Coiled coil</keyword>
<gene>
    <name evidence="4" type="ORF">PYW07_007038</name>
</gene>
<feature type="domain" description="FP protein C-terminal" evidence="3">
    <location>
        <begin position="272"/>
        <end position="321"/>
    </location>
</feature>
<dbReference type="EMBL" id="JARGEI010000002">
    <property type="protein sequence ID" value="KAJ8735418.1"/>
    <property type="molecule type" value="Genomic_DNA"/>
</dbReference>
<organism evidence="4 5">
    <name type="scientific">Mythimna separata</name>
    <name type="common">Oriental armyworm</name>
    <name type="synonym">Pseudaletia separata</name>
    <dbReference type="NCBI Taxonomy" id="271217"/>
    <lineage>
        <taxon>Eukaryota</taxon>
        <taxon>Metazoa</taxon>
        <taxon>Ecdysozoa</taxon>
        <taxon>Arthropoda</taxon>
        <taxon>Hexapoda</taxon>
        <taxon>Insecta</taxon>
        <taxon>Pterygota</taxon>
        <taxon>Neoptera</taxon>
        <taxon>Endopterygota</taxon>
        <taxon>Lepidoptera</taxon>
        <taxon>Glossata</taxon>
        <taxon>Ditrysia</taxon>
        <taxon>Noctuoidea</taxon>
        <taxon>Noctuidae</taxon>
        <taxon>Noctuinae</taxon>
        <taxon>Hadenini</taxon>
        <taxon>Mythimna</taxon>
    </lineage>
</organism>
<feature type="coiled-coil region" evidence="1">
    <location>
        <begin position="59"/>
        <end position="168"/>
    </location>
</feature>
<comment type="caution">
    <text evidence="4">The sequence shown here is derived from an EMBL/GenBank/DDBJ whole genome shotgun (WGS) entry which is preliminary data.</text>
</comment>
<evidence type="ECO:0000256" key="2">
    <source>
        <dbReference type="SAM" id="MobiDB-lite"/>
    </source>
</evidence>